<keyword evidence="1" id="KW-0732">Signal</keyword>
<sequence>KYGCCTYVAIRTLSNIMKKTFILLSFPLVCLFSCSAGNAEVEEKAVLESRVMSVHDSAMARIGEIYKIRRQLRALRDTMEIQQADTAVLGALQQEINSLNQADEVMMQWMRQYKAPDTLQAKAAKEYLQNELVKIERVQTVMDSSIQAAQSTANKYDQQK</sequence>
<dbReference type="RefSeq" id="WP_377532429.1">
    <property type="nucleotide sequence ID" value="NZ_JBHTLD010000309.1"/>
</dbReference>
<evidence type="ECO:0000313" key="2">
    <source>
        <dbReference type="EMBL" id="MFD1188579.1"/>
    </source>
</evidence>
<reference evidence="3" key="1">
    <citation type="journal article" date="2019" name="Int. J. Syst. Evol. Microbiol.">
        <title>The Global Catalogue of Microorganisms (GCM) 10K type strain sequencing project: providing services to taxonomists for standard genome sequencing and annotation.</title>
        <authorList>
            <consortium name="The Broad Institute Genomics Platform"/>
            <consortium name="The Broad Institute Genome Sequencing Center for Infectious Disease"/>
            <person name="Wu L."/>
            <person name="Ma J."/>
        </authorList>
    </citation>
    <scope>NUCLEOTIDE SEQUENCE [LARGE SCALE GENOMIC DNA]</scope>
    <source>
        <strain evidence="3">JCM 31319</strain>
    </source>
</reference>
<organism evidence="2 3">
    <name type="scientific">Pontibacter rugosus</name>
    <dbReference type="NCBI Taxonomy" id="1745966"/>
    <lineage>
        <taxon>Bacteria</taxon>
        <taxon>Pseudomonadati</taxon>
        <taxon>Bacteroidota</taxon>
        <taxon>Cytophagia</taxon>
        <taxon>Cytophagales</taxon>
        <taxon>Hymenobacteraceae</taxon>
        <taxon>Pontibacter</taxon>
    </lineage>
</organism>
<proteinExistence type="predicted"/>
<name>A0ABW3SUH4_9BACT</name>
<dbReference type="Proteomes" id="UP001597094">
    <property type="component" value="Unassembled WGS sequence"/>
</dbReference>
<accession>A0ABW3SUH4</accession>
<evidence type="ECO:0000313" key="3">
    <source>
        <dbReference type="Proteomes" id="UP001597094"/>
    </source>
</evidence>
<evidence type="ECO:0000256" key="1">
    <source>
        <dbReference type="SAM" id="SignalP"/>
    </source>
</evidence>
<comment type="caution">
    <text evidence="2">The sequence shown here is derived from an EMBL/GenBank/DDBJ whole genome shotgun (WGS) entry which is preliminary data.</text>
</comment>
<feature type="non-terminal residue" evidence="2">
    <location>
        <position position="1"/>
    </location>
</feature>
<feature type="signal peptide" evidence="1">
    <location>
        <begin position="1"/>
        <end position="39"/>
    </location>
</feature>
<protein>
    <submittedName>
        <fullName evidence="2">Uncharacterized protein</fullName>
    </submittedName>
</protein>
<keyword evidence="3" id="KW-1185">Reference proteome</keyword>
<dbReference type="EMBL" id="JBHTLD010000309">
    <property type="protein sequence ID" value="MFD1188579.1"/>
    <property type="molecule type" value="Genomic_DNA"/>
</dbReference>
<feature type="chain" id="PRO_5045418786" evidence="1">
    <location>
        <begin position="40"/>
        <end position="160"/>
    </location>
</feature>
<gene>
    <name evidence="2" type="ORF">ACFQ2O_20395</name>
</gene>